<dbReference type="PANTHER" id="PTHR16263">
    <property type="entry name" value="TETRATRICOPEPTIDE REPEAT PROTEIN 38"/>
    <property type="match status" value="1"/>
</dbReference>
<keyword evidence="6" id="KW-1185">Reference proteome</keyword>
<proteinExistence type="inferred from homology"/>
<evidence type="ECO:0000256" key="2">
    <source>
        <dbReference type="ARBA" id="ARBA00019992"/>
    </source>
</evidence>
<dbReference type="RefSeq" id="WP_182287914.1">
    <property type="nucleotide sequence ID" value="NZ_CP046268.1"/>
</dbReference>
<dbReference type="PANTHER" id="PTHR16263:SF4">
    <property type="entry name" value="TETRATRICOPEPTIDE REPEAT PROTEIN 38"/>
    <property type="match status" value="1"/>
</dbReference>
<dbReference type="EMBL" id="CP046268">
    <property type="protein sequence ID" value="QMV15944.1"/>
    <property type="molecule type" value="Genomic_DNA"/>
</dbReference>
<dbReference type="Proteomes" id="UP000515264">
    <property type="component" value="Chromosome 1"/>
</dbReference>
<organism evidence="5 6">
    <name type="scientific">Vibrio spartinae</name>
    <dbReference type="NCBI Taxonomy" id="1918945"/>
    <lineage>
        <taxon>Bacteria</taxon>
        <taxon>Pseudomonadati</taxon>
        <taxon>Pseudomonadota</taxon>
        <taxon>Gammaproteobacteria</taxon>
        <taxon>Vibrionales</taxon>
        <taxon>Vibrionaceae</taxon>
        <taxon>Vibrio</taxon>
    </lineage>
</organism>
<reference evidence="5 6" key="1">
    <citation type="journal article" date="2020" name="J. Nat. Prod.">
        <title>Genomics-Metabolomics Profiling Disclosed Marine Vibrio spartinae 3.6 as a Producer of a New Branched Side Chain Prodigiosin.</title>
        <authorList>
            <person name="Vitale G.A."/>
            <person name="Sciarretta M."/>
            <person name="Palma Esposito F."/>
            <person name="January G.G."/>
            <person name="Giaccio M."/>
            <person name="Bunk B."/>
            <person name="Sproer C."/>
            <person name="Bajerski F."/>
            <person name="Power D."/>
            <person name="Festa C."/>
            <person name="Monti M.C."/>
            <person name="D'Auria M.V."/>
            <person name="de Pascale D."/>
        </authorList>
    </citation>
    <scope>NUCLEOTIDE SEQUENCE [LARGE SCALE GENOMIC DNA]</scope>
    <source>
        <strain evidence="5 6">3.6</strain>
    </source>
</reference>
<evidence type="ECO:0000256" key="1">
    <source>
        <dbReference type="ARBA" id="ARBA00005857"/>
    </source>
</evidence>
<sequence>MVHQSQRSTDGVSSLWPAMNGYFLSFQEIPAHCQPQNKTQQTVYQLLAGFDGTTSCEIREFYRFNLHLAQMNWREIQRPEFKLIYQACEAWARFQYEQAYTLMRVHLKRFPTDVIALYILHMFEFCTGRTTRLLDVLEHCGAALPRTHALYPFYLAIKSFVLCECQQYEPALAAGWDSIENCPDNVYGIHAIVHTLHETGQWEQIIEFLNHRASSWMNNPGMKIHICWHLVIAYEQNQMPEAALETFHTLCDMKETPFAKQDLDAVGFLWRLHLKQTDHGFQTQWQRLATLWTGVIENSVSYLHKLHAALSFSATKQPLLIEKLIAECDGFGIDPQTHRTGVAILRAIHQLTLGQYQTCVSELEQSQQSWHLIGGSHAQRDILRLTKVYAAQHTTRPQYSELMKDESYNKSPLSAA</sequence>
<dbReference type="SUPFAM" id="SSF48452">
    <property type="entry name" value="TPR-like"/>
    <property type="match status" value="1"/>
</dbReference>
<evidence type="ECO:0000256" key="3">
    <source>
        <dbReference type="ARBA" id="ARBA00022737"/>
    </source>
</evidence>
<accession>A0ABX6R368</accession>
<protein>
    <recommendedName>
        <fullName evidence="2">Tetratricopeptide repeat protein 38</fullName>
    </recommendedName>
</protein>
<evidence type="ECO:0000313" key="6">
    <source>
        <dbReference type="Proteomes" id="UP000515264"/>
    </source>
</evidence>
<dbReference type="Gene3D" id="1.25.40.10">
    <property type="entry name" value="Tetratricopeptide repeat domain"/>
    <property type="match status" value="1"/>
</dbReference>
<name>A0ABX6R368_9VIBR</name>
<evidence type="ECO:0000313" key="5">
    <source>
        <dbReference type="EMBL" id="QMV15944.1"/>
    </source>
</evidence>
<gene>
    <name evidence="5" type="ORF">Vspart_03318</name>
</gene>
<keyword evidence="4" id="KW-0802">TPR repeat</keyword>
<dbReference type="InterPro" id="IPR033891">
    <property type="entry name" value="TTC38"/>
</dbReference>
<evidence type="ECO:0000256" key="4">
    <source>
        <dbReference type="ARBA" id="ARBA00022803"/>
    </source>
</evidence>
<comment type="similarity">
    <text evidence="1">Belongs to the TTC38 family.</text>
</comment>
<keyword evidence="3" id="KW-0677">Repeat</keyword>
<dbReference type="InterPro" id="IPR011990">
    <property type="entry name" value="TPR-like_helical_dom_sf"/>
</dbReference>